<organism evidence="1 2">
    <name type="scientific">Persea americana</name>
    <name type="common">Avocado</name>
    <dbReference type="NCBI Taxonomy" id="3435"/>
    <lineage>
        <taxon>Eukaryota</taxon>
        <taxon>Viridiplantae</taxon>
        <taxon>Streptophyta</taxon>
        <taxon>Embryophyta</taxon>
        <taxon>Tracheophyta</taxon>
        <taxon>Spermatophyta</taxon>
        <taxon>Magnoliopsida</taxon>
        <taxon>Magnoliidae</taxon>
        <taxon>Laurales</taxon>
        <taxon>Lauraceae</taxon>
        <taxon>Persea</taxon>
    </lineage>
</organism>
<evidence type="ECO:0000313" key="1">
    <source>
        <dbReference type="EMBL" id="KAJ8648972.1"/>
    </source>
</evidence>
<name>A0ACC2MT59_PERAE</name>
<reference evidence="1 2" key="1">
    <citation type="journal article" date="2022" name="Hortic Res">
        <title>A haplotype resolved chromosomal level avocado genome allows analysis of novel avocado genes.</title>
        <authorList>
            <person name="Nath O."/>
            <person name="Fletcher S.J."/>
            <person name="Hayward A."/>
            <person name="Shaw L.M."/>
            <person name="Masouleh A.K."/>
            <person name="Furtado A."/>
            <person name="Henry R.J."/>
            <person name="Mitter N."/>
        </authorList>
    </citation>
    <scope>NUCLEOTIDE SEQUENCE [LARGE SCALE GENOMIC DNA]</scope>
    <source>
        <strain evidence="2">cv. Hass</strain>
    </source>
</reference>
<accession>A0ACC2MT59</accession>
<comment type="caution">
    <text evidence="1">The sequence shown here is derived from an EMBL/GenBank/DDBJ whole genome shotgun (WGS) entry which is preliminary data.</text>
</comment>
<gene>
    <name evidence="1" type="ORF">MRB53_001995</name>
</gene>
<dbReference type="EMBL" id="CM056809">
    <property type="protein sequence ID" value="KAJ8648972.1"/>
    <property type="molecule type" value="Genomic_DNA"/>
</dbReference>
<dbReference type="Proteomes" id="UP001234297">
    <property type="component" value="Chromosome 1"/>
</dbReference>
<sequence>MQDPNVYVWNTAIKAYTIHGPFNIALHLYVEMLQHGTPPANFSFPVILKAIASLGALSQGQQVHACILKSGTQITCDVFIANSLLNMYAKCDELEAVRQVFDTIPCPNVITFTALLDALARSGDMDGARAVFEEMPERNVFSWTAMLVGYVRNDMPERALLVFRRMQREGVRVDEVAVLSALSACARVGALELGRWIHDYAGRNRLRMGKVSLTNALIDMYAKCGEIDEALAVFNAMAEKSVVSWNVMISGLAIHGLGLEALQLFRKMHENGFEANEATFVGVLSSCSHNGLVEEGYRYFNAMHKVYGVKPNIRHYGCMVDLLGRAGQLKEALDLINSMPMEPNAVVWGALLAACRRQGDVELGEYAMRKLIQLEPESSGNYVLLSNAYAVSGRWDDSAKVRAMMRGVGVAKEPGCSWVEVKNMVHEFVAGDKSHPQSDNIYKVLNDLGERLKTAGYVPDTSSVLHDIEEEAKEELLGRHSEKLAIAFALINTEANKTIRVVKNLRVCSDCHTMTKYITKLATRQIPQNSCCRFAIGPVMLRPFRRIGEVVPSFVETLRFNFLVHSSGAELEMWHWIVPGSLQALHQRLGLAMQIGTVLQLGEFYDNPPCQWNVLLGYG</sequence>
<keyword evidence="2" id="KW-1185">Reference proteome</keyword>
<proteinExistence type="predicted"/>
<protein>
    <submittedName>
        <fullName evidence="1">Uncharacterized protein</fullName>
    </submittedName>
</protein>
<evidence type="ECO:0000313" key="2">
    <source>
        <dbReference type="Proteomes" id="UP001234297"/>
    </source>
</evidence>